<dbReference type="AlphaFoldDB" id="A0A173SWZ0"/>
<dbReference type="FunFam" id="3.40.50.1000:FF:000022">
    <property type="entry name" value="Phosphoglycolate phosphatase"/>
    <property type="match status" value="1"/>
</dbReference>
<organism evidence="1 2">
    <name type="scientific">Coprococcus comes</name>
    <dbReference type="NCBI Taxonomy" id="410072"/>
    <lineage>
        <taxon>Bacteria</taxon>
        <taxon>Bacillati</taxon>
        <taxon>Bacillota</taxon>
        <taxon>Clostridia</taxon>
        <taxon>Lachnospirales</taxon>
        <taxon>Lachnospiraceae</taxon>
        <taxon>Coprococcus</taxon>
    </lineage>
</organism>
<dbReference type="Proteomes" id="UP000095727">
    <property type="component" value="Unassembled WGS sequence"/>
</dbReference>
<dbReference type="CDD" id="cd04302">
    <property type="entry name" value="HAD_5NT"/>
    <property type="match status" value="1"/>
</dbReference>
<dbReference type="EC" id="3.1.3.5" evidence="1"/>
<keyword evidence="1" id="KW-0378">Hydrolase</keyword>
<dbReference type="Gene3D" id="1.10.150.240">
    <property type="entry name" value="Putative phosphatase, domain 2"/>
    <property type="match status" value="1"/>
</dbReference>
<reference evidence="1 2" key="1">
    <citation type="submission" date="2015-09" db="EMBL/GenBank/DDBJ databases">
        <authorList>
            <consortium name="Pathogen Informatics"/>
        </authorList>
    </citation>
    <scope>NUCLEOTIDE SEQUENCE [LARGE SCALE GENOMIC DNA]</scope>
    <source>
        <strain evidence="1 2">2789STDY5834962</strain>
    </source>
</reference>
<dbReference type="SFLD" id="SFLDS00003">
    <property type="entry name" value="Haloacid_Dehalogenase"/>
    <property type="match status" value="1"/>
</dbReference>
<dbReference type="PANTHER" id="PTHR43434:SF20">
    <property type="entry name" value="5'-NUCLEOTIDASE"/>
    <property type="match status" value="1"/>
</dbReference>
<accession>A0A173SWZ0</accession>
<dbReference type="PANTHER" id="PTHR43434">
    <property type="entry name" value="PHOSPHOGLYCOLATE PHOSPHATASE"/>
    <property type="match status" value="1"/>
</dbReference>
<dbReference type="InterPro" id="IPR041492">
    <property type="entry name" value="HAD_2"/>
</dbReference>
<evidence type="ECO:0000313" key="2">
    <source>
        <dbReference type="Proteomes" id="UP000095727"/>
    </source>
</evidence>
<dbReference type="SUPFAM" id="SSF56784">
    <property type="entry name" value="HAD-like"/>
    <property type="match status" value="1"/>
</dbReference>
<evidence type="ECO:0000313" key="1">
    <source>
        <dbReference type="EMBL" id="CUM94259.1"/>
    </source>
</evidence>
<dbReference type="GO" id="GO:0008253">
    <property type="term" value="F:5'-nucleotidase activity"/>
    <property type="evidence" value="ECO:0007669"/>
    <property type="project" value="UniProtKB-EC"/>
</dbReference>
<gene>
    <name evidence="1" type="ORF">ERS852574_01726</name>
</gene>
<dbReference type="SFLD" id="SFLDG01135">
    <property type="entry name" value="C1.5.6:_HAD__Beta-PGM__Phospha"/>
    <property type="match status" value="1"/>
</dbReference>
<sequence length="224" mass="25279">MKYKYILFDLDGTITESGPGIMNSVEYALNKMNREVGERDTLKKFIGPPLTESMEKYYGMSEEEALLGVKYYREYYAMKGIFENSVYEGLAETLESLKNEGYILAVATSKPEEYAKRIADKFDFAKYFAGIYGATMDGSLIRKADVIRYALDNLGVERKNYDQVVMVGDRNNDIYGAKENGIQVIGVLYGYGDLAELQSAGADYIAKMPEEIAQIIGRCNHERV</sequence>
<dbReference type="InterPro" id="IPR050155">
    <property type="entry name" value="HAD-like_hydrolase_sf"/>
</dbReference>
<dbReference type="InterPro" id="IPR023214">
    <property type="entry name" value="HAD_sf"/>
</dbReference>
<dbReference type="Gene3D" id="3.40.50.1000">
    <property type="entry name" value="HAD superfamily/HAD-like"/>
    <property type="match status" value="1"/>
</dbReference>
<dbReference type="Pfam" id="PF13419">
    <property type="entry name" value="HAD_2"/>
    <property type="match status" value="1"/>
</dbReference>
<dbReference type="NCBIfam" id="TIGR01549">
    <property type="entry name" value="HAD-SF-IA-v1"/>
    <property type="match status" value="1"/>
</dbReference>
<dbReference type="InterPro" id="IPR006439">
    <property type="entry name" value="HAD-SF_hydro_IA"/>
</dbReference>
<dbReference type="RefSeq" id="WP_055156713.1">
    <property type="nucleotide sequence ID" value="NZ_CAXSNH010000003.1"/>
</dbReference>
<dbReference type="SFLD" id="SFLDG01129">
    <property type="entry name" value="C1.5:_HAD__Beta-PGM__Phosphata"/>
    <property type="match status" value="1"/>
</dbReference>
<dbReference type="EMBL" id="CYXR01000010">
    <property type="protein sequence ID" value="CUM94259.1"/>
    <property type="molecule type" value="Genomic_DNA"/>
</dbReference>
<dbReference type="GO" id="GO:0005829">
    <property type="term" value="C:cytosol"/>
    <property type="evidence" value="ECO:0007669"/>
    <property type="project" value="TreeGrafter"/>
</dbReference>
<dbReference type="GO" id="GO:0004713">
    <property type="term" value="F:protein tyrosine kinase activity"/>
    <property type="evidence" value="ECO:0007669"/>
    <property type="project" value="TreeGrafter"/>
</dbReference>
<name>A0A173SWZ0_9FIRM</name>
<dbReference type="InterPro" id="IPR023198">
    <property type="entry name" value="PGP-like_dom2"/>
</dbReference>
<dbReference type="InterPro" id="IPR036412">
    <property type="entry name" value="HAD-like_sf"/>
</dbReference>
<proteinExistence type="predicted"/>
<protein>
    <submittedName>
        <fullName evidence="1">5'-nucleotidase</fullName>
        <ecNumber evidence="1">3.1.3.5</ecNumber>
    </submittedName>
</protein>